<accession>A0A1H7PXA2</accession>
<dbReference type="AlphaFoldDB" id="A0A1H7PXA2"/>
<sequence length="108" mass="11716">MGAIAYSILELALIRFQAKDSQLAKAVGQDFKGKTSLVSINQTKGNSSGLVFFCNRARYYIQVGSRLPYGSFCIGQSLQPGLNVSFSLFGQCDKARDCPGGIRRNSVL</sequence>
<keyword evidence="2" id="KW-1185">Reference proteome</keyword>
<protein>
    <submittedName>
        <fullName evidence="1">Uncharacterized protein</fullName>
    </submittedName>
</protein>
<reference evidence="1 2" key="1">
    <citation type="submission" date="2016-10" db="EMBL/GenBank/DDBJ databases">
        <authorList>
            <person name="de Groot N.N."/>
        </authorList>
    </citation>
    <scope>NUCLEOTIDE SEQUENCE [LARGE SCALE GENOMIC DNA]</scope>
    <source>
        <strain evidence="1 2">Nv1</strain>
    </source>
</reference>
<organism evidence="1 2">
    <name type="scientific">Nitrosovibrio tenuis</name>
    <dbReference type="NCBI Taxonomy" id="1233"/>
    <lineage>
        <taxon>Bacteria</taxon>
        <taxon>Pseudomonadati</taxon>
        <taxon>Pseudomonadota</taxon>
        <taxon>Betaproteobacteria</taxon>
        <taxon>Nitrosomonadales</taxon>
        <taxon>Nitrosomonadaceae</taxon>
        <taxon>Nitrosovibrio</taxon>
    </lineage>
</organism>
<dbReference type="EMBL" id="FOBH01000010">
    <property type="protein sequence ID" value="SEL40024.1"/>
    <property type="molecule type" value="Genomic_DNA"/>
</dbReference>
<gene>
    <name evidence="1" type="ORF">SAMN05216387_11035</name>
</gene>
<proteinExistence type="predicted"/>
<evidence type="ECO:0000313" key="2">
    <source>
        <dbReference type="Proteomes" id="UP000198620"/>
    </source>
</evidence>
<dbReference type="STRING" id="1233.SAMN05216387_11035"/>
<dbReference type="Proteomes" id="UP000198620">
    <property type="component" value="Unassembled WGS sequence"/>
</dbReference>
<name>A0A1H7PXA2_9PROT</name>
<evidence type="ECO:0000313" key="1">
    <source>
        <dbReference type="EMBL" id="SEL40024.1"/>
    </source>
</evidence>